<reference evidence="2" key="1">
    <citation type="submission" date="2018-11" db="EMBL/GenBank/DDBJ databases">
        <authorList>
            <person name="Alioto T."/>
            <person name="Alioto T."/>
        </authorList>
    </citation>
    <scope>NUCLEOTIDE SEQUENCE</scope>
</reference>
<comment type="caution">
    <text evidence="2">The sequence shown here is derived from an EMBL/GenBank/DDBJ whole genome shotgun (WGS) entry which is preliminary data.</text>
</comment>
<gene>
    <name evidence="2" type="ORF">MGAL_10B056726</name>
</gene>
<evidence type="ECO:0000313" key="3">
    <source>
        <dbReference type="Proteomes" id="UP000596742"/>
    </source>
</evidence>
<organism evidence="2 3">
    <name type="scientific">Mytilus galloprovincialis</name>
    <name type="common">Mediterranean mussel</name>
    <dbReference type="NCBI Taxonomy" id="29158"/>
    <lineage>
        <taxon>Eukaryota</taxon>
        <taxon>Metazoa</taxon>
        <taxon>Spiralia</taxon>
        <taxon>Lophotrochozoa</taxon>
        <taxon>Mollusca</taxon>
        <taxon>Bivalvia</taxon>
        <taxon>Autobranchia</taxon>
        <taxon>Pteriomorphia</taxon>
        <taxon>Mytilida</taxon>
        <taxon>Mytiloidea</taxon>
        <taxon>Mytilidae</taxon>
        <taxon>Mytilinae</taxon>
        <taxon>Mytilus</taxon>
    </lineage>
</organism>
<sequence>MAPGIQEKNFVYYSKLVKGIMEIYKIPRTPVLAAEDETAIVGTVMYHQDRDELLGFCGPKDNHKCMENNHIKVGNDRDAYDRLVNAFDKNIIGKYARVILLNPLHEKIPHLVALLMPTCNRFTHHTVYHQWQKVQNLYELHLEHELGPLIGNSSDGDSRRRKLHLQLMTCTAGDRFRPIGRHLGFIFSARKEVVENGYVIREIGDQDVIHNHKKIINHLDHTSRMLHIGPDLLVHMNQIELVMRSFPVLVHGLTRDHVRRDRDRQNWKVAQELSFPRVQDCLNDLINGSDDRAPIPSVKGTKAFLYVVHQYVDIFFSPKASLAERISLAGFVTHFLGIWRNYVYLNQALTLTSNFLSRETYCDILISVHFAVMLICFYRDNFPNSQCLLHLTGSDCCEDFFSKNGQFVGNHHVYPYGQMYRNVSHMIRLSQIEADDNAPKFAKAHIKQENVWKSQYPGGVTCSLRDYPALGEEISAWKIGIRRARDLAKELGIIPRDLNIDLGFDDDDGDDDDGDDDDGDDDDDTDDNYGWFYKPFDNCNHDKLFKNLSGDTCNNNNHDSDEYCDDDDLDPCIATDETQEIHDSSDDSQDENSTYTPMNIFEPTSSEFMEMHERIDVAIDNFEEHSDQNSVNIDDSIPSSLQKRQRIDATLLVPEHGIQHKTTLVKLLNEDPNLSKDRLVRVRQAALPNMAKSAQLGTDNGINLFEDFAYVDRTAKTFQIGRIQRMQRTIVAKNKRQLDIKIRFLFRQTF</sequence>
<feature type="compositionally biased region" description="Acidic residues" evidence="1">
    <location>
        <begin position="503"/>
        <end position="527"/>
    </location>
</feature>
<name>A0A8B6HBV0_MYTGA</name>
<accession>A0A8B6HBV0</accession>
<keyword evidence="3" id="KW-1185">Reference proteome</keyword>
<evidence type="ECO:0000256" key="1">
    <source>
        <dbReference type="SAM" id="MobiDB-lite"/>
    </source>
</evidence>
<feature type="region of interest" description="Disordered" evidence="1">
    <location>
        <begin position="502"/>
        <end position="527"/>
    </location>
</feature>
<dbReference type="EMBL" id="UYJE01009756">
    <property type="protein sequence ID" value="VDI76481.1"/>
    <property type="molecule type" value="Genomic_DNA"/>
</dbReference>
<protein>
    <submittedName>
        <fullName evidence="2">Uncharacterized protein</fullName>
    </submittedName>
</protein>
<evidence type="ECO:0000313" key="2">
    <source>
        <dbReference type="EMBL" id="VDI76481.1"/>
    </source>
</evidence>
<dbReference type="Proteomes" id="UP000596742">
    <property type="component" value="Unassembled WGS sequence"/>
</dbReference>
<dbReference type="AlphaFoldDB" id="A0A8B6HBV0"/>
<dbReference type="OrthoDB" id="7696082at2759"/>
<proteinExistence type="predicted"/>